<dbReference type="SMART" id="SM00260">
    <property type="entry name" value="CheW"/>
    <property type="match status" value="1"/>
</dbReference>
<name>A0A117ITG0_9EURY</name>
<dbReference type="Pfam" id="PF01584">
    <property type="entry name" value="CheW"/>
    <property type="match status" value="1"/>
</dbReference>
<evidence type="ECO:0000259" key="1">
    <source>
        <dbReference type="PROSITE" id="PS50851"/>
    </source>
</evidence>
<dbReference type="GO" id="GO:0005829">
    <property type="term" value="C:cytosol"/>
    <property type="evidence" value="ECO:0007669"/>
    <property type="project" value="TreeGrafter"/>
</dbReference>
<sequence length="144" mass="16278">MMEHQFVAFTVGSEEFCMDISKVREIKEMMPITKVPQAPEEVEGIVNLRGQVIPILNLKKVLGYYEEGPIEDKKIILVDAGEDIVGFVVDDVSDVVSLNEEQIEKVPRALESQQSQYLRGIAKKGDRLLLILELDRFSHNGDSF</sequence>
<dbReference type="InterPro" id="IPR002545">
    <property type="entry name" value="CheW-lke_dom"/>
</dbReference>
<dbReference type="InterPro" id="IPR036061">
    <property type="entry name" value="CheW-like_dom_sf"/>
</dbReference>
<organism evidence="2 3">
    <name type="scientific">Thermococcus celericrescens</name>
    <dbReference type="NCBI Taxonomy" id="227598"/>
    <lineage>
        <taxon>Archaea</taxon>
        <taxon>Methanobacteriati</taxon>
        <taxon>Methanobacteriota</taxon>
        <taxon>Thermococci</taxon>
        <taxon>Thermococcales</taxon>
        <taxon>Thermococcaceae</taxon>
        <taxon>Thermococcus</taxon>
    </lineage>
</organism>
<dbReference type="PROSITE" id="PS50851">
    <property type="entry name" value="CHEW"/>
    <property type="match status" value="1"/>
</dbReference>
<accession>A0A117ITG0</accession>
<feature type="domain" description="CheW-like" evidence="1">
    <location>
        <begin position="3"/>
        <end position="143"/>
    </location>
</feature>
<dbReference type="GO" id="GO:0007165">
    <property type="term" value="P:signal transduction"/>
    <property type="evidence" value="ECO:0007669"/>
    <property type="project" value="InterPro"/>
</dbReference>
<proteinExistence type="predicted"/>
<dbReference type="Gene3D" id="2.30.30.40">
    <property type="entry name" value="SH3 Domains"/>
    <property type="match status" value="1"/>
</dbReference>
<evidence type="ECO:0000313" key="2">
    <source>
        <dbReference type="EMBL" id="KUH32954.1"/>
    </source>
</evidence>
<comment type="caution">
    <text evidence="2">The sequence shown here is derived from an EMBL/GenBank/DDBJ whole genome shotgun (WGS) entry which is preliminary data.</text>
</comment>
<dbReference type="SUPFAM" id="SSF50341">
    <property type="entry name" value="CheW-like"/>
    <property type="match status" value="1"/>
</dbReference>
<dbReference type="OrthoDB" id="115049at2157"/>
<dbReference type="EMBL" id="LLYW01000027">
    <property type="protein sequence ID" value="KUH32954.1"/>
    <property type="molecule type" value="Genomic_DNA"/>
</dbReference>
<protein>
    <submittedName>
        <fullName evidence="2">Chemotaxis protein CheW</fullName>
    </submittedName>
</protein>
<dbReference type="PANTHER" id="PTHR22617">
    <property type="entry name" value="CHEMOTAXIS SENSOR HISTIDINE KINASE-RELATED"/>
    <property type="match status" value="1"/>
</dbReference>
<reference evidence="2 3" key="1">
    <citation type="submission" date="2015-10" db="EMBL/GenBank/DDBJ databases">
        <title>Draft genome sequence of Thermococcus celericrescens strain DSM 17994.</title>
        <authorList>
            <person name="Hong S.-J."/>
            <person name="Park C.-E."/>
            <person name="Shin J.-H."/>
        </authorList>
    </citation>
    <scope>NUCLEOTIDE SEQUENCE [LARGE SCALE GENOMIC DNA]</scope>
    <source>
        <strain evidence="2 3">DSM 17994</strain>
    </source>
</reference>
<dbReference type="Proteomes" id="UP000053462">
    <property type="component" value="Unassembled WGS sequence"/>
</dbReference>
<dbReference type="AlphaFoldDB" id="A0A117ITG0"/>
<keyword evidence="3" id="KW-1185">Reference proteome</keyword>
<dbReference type="Gene3D" id="2.40.50.180">
    <property type="entry name" value="CheA-289, Domain 4"/>
    <property type="match status" value="1"/>
</dbReference>
<dbReference type="InterPro" id="IPR039315">
    <property type="entry name" value="CheW"/>
</dbReference>
<dbReference type="PANTHER" id="PTHR22617:SF23">
    <property type="entry name" value="CHEMOTAXIS PROTEIN CHEW"/>
    <property type="match status" value="1"/>
</dbReference>
<gene>
    <name evidence="2" type="ORF">APY94_07870</name>
</gene>
<evidence type="ECO:0000313" key="3">
    <source>
        <dbReference type="Proteomes" id="UP000053462"/>
    </source>
</evidence>
<dbReference type="GO" id="GO:0006935">
    <property type="term" value="P:chemotaxis"/>
    <property type="evidence" value="ECO:0007669"/>
    <property type="project" value="InterPro"/>
</dbReference>
<dbReference type="STRING" id="227598.APY94_07870"/>